<evidence type="ECO:0000313" key="1">
    <source>
        <dbReference type="EMBL" id="NMM48213.1"/>
    </source>
</evidence>
<dbReference type="Proteomes" id="UP000559010">
    <property type="component" value="Unassembled WGS sequence"/>
</dbReference>
<proteinExistence type="predicted"/>
<gene>
    <name evidence="1" type="ORF">HH304_07365</name>
</gene>
<reference evidence="1 2" key="1">
    <citation type="submission" date="2020-04" db="EMBL/GenBank/DDBJ databases">
        <title>Flammeovirgaceae bacterium KN852 isolated from deep sea.</title>
        <authorList>
            <person name="Zhang D.-C."/>
        </authorList>
    </citation>
    <scope>NUCLEOTIDE SEQUENCE [LARGE SCALE GENOMIC DNA]</scope>
    <source>
        <strain evidence="1 2">KN852</strain>
    </source>
</reference>
<sequence>MLPFYIISQDKPEFDGQLSGFSSYSKDAERKWLIGGRYIPELNYNHSFDSLSSIAFEASANIYGSMNFNFGESPDYYSRIRPYRIWARYTKGRFEIRAGLQKIEFGSAQMLRPLQWFNEIDPRDPLSLTNGVYGGLIRYYFNNNMNLWVWMLIGNERRRGFDVTGTEKNVPEYGGRIQIPVSKGEIALSYHHRKANTNNLLLPELPDNSAENRIGVDGKWDVGPGLWFEGSISQMDKDLDFLTSQLLGTIGVDYTFSLGSGLYMSVEQMFMNYGQRHFDYQEHFGIIALNLGYPLSYFDRLSLISSYNWSNNDGTIFLSYEHQFNKLTTYLMLFYAPETQPFVESTEFIQTFSGSGIQLLVVFNH</sequence>
<protein>
    <submittedName>
        <fullName evidence="1">Uncharacterized protein</fullName>
    </submittedName>
</protein>
<keyword evidence="2" id="KW-1185">Reference proteome</keyword>
<evidence type="ECO:0000313" key="2">
    <source>
        <dbReference type="Proteomes" id="UP000559010"/>
    </source>
</evidence>
<accession>A0A848IUN5</accession>
<organism evidence="1 2">
    <name type="scientific">Marinigracilibium pacificum</name>
    <dbReference type="NCBI Taxonomy" id="2729599"/>
    <lineage>
        <taxon>Bacteria</taxon>
        <taxon>Pseudomonadati</taxon>
        <taxon>Bacteroidota</taxon>
        <taxon>Cytophagia</taxon>
        <taxon>Cytophagales</taxon>
        <taxon>Flammeovirgaceae</taxon>
        <taxon>Marinigracilibium</taxon>
    </lineage>
</organism>
<name>A0A848IUN5_9BACT</name>
<dbReference type="EMBL" id="JABBNU010000004">
    <property type="protein sequence ID" value="NMM48213.1"/>
    <property type="molecule type" value="Genomic_DNA"/>
</dbReference>
<dbReference type="SUPFAM" id="SSF56935">
    <property type="entry name" value="Porins"/>
    <property type="match status" value="1"/>
</dbReference>
<comment type="caution">
    <text evidence="1">The sequence shown here is derived from an EMBL/GenBank/DDBJ whole genome shotgun (WGS) entry which is preliminary data.</text>
</comment>
<dbReference type="AlphaFoldDB" id="A0A848IUN5"/>